<keyword evidence="5" id="KW-0175">Coiled coil</keyword>
<feature type="coiled-coil region" evidence="5">
    <location>
        <begin position="150"/>
        <end position="224"/>
    </location>
</feature>
<gene>
    <name evidence="9" type="ORF">ERS132416_01368</name>
</gene>
<sequence length="858" mass="94313">MRKNNYIFGGFAATTAITLATVGTPVQAEEVTATVETATTVAEVPVTAATVQSALEVAEQAQASVDAQQIVVEAAKGSLETAEQATSQAKEQLTKAEEKVAQATPENIQNAEDAVENAKTNQVTKETAVETSQDAVKEAQDAVNNQAKVVESAKKVISKEQADVDAAQQKVNTAESAFDSATLLQAQQEAGSLDAKVKEEQKTVSDLTSNLASKEQEQRDLIANGTKKRQELEQAVTSAGPEYYTEVVEREIATHQVSESDAVSTPKDPTFIGNDGKTYYVVANENVLFDGEKVETIVLPNKEAFNQRKTVDYKKVSEYVREYIVELRRINGIDIPVPEVTESALKWAKARTDEMAKNDKFSHDTVLNPADFNLLGETENISLGSLHAKSNLDERQIAYNVLLRYFNDFSNASLYGAENPEEGNIFNYGHRTPLLGATGTGFAIQNTDGYSILTFVSTTDRDVYGVLPSNLDESVYSISEYDGKMYKNPPYSSYFLARAENKDSDPLRSEYYFNGKRIKFLPKTTFRYVWEETLYHKNTKREDAVTALNNFNNAQKIAEEKITNIISSMKSELVTAQNILSTDENALKVANNRVTALTSDNADKVRILKEAQNELTTQQSELKSAKEVLTKEEEELIRLEGLRDKAQKNLTQAETGLEEAKKAVRSAEQELLDLQNAPEKLEEAKENYAKSQQQLKEAKETFDDASALLETLLTERDTKLSEYKELKAKFDLNQAKLKDLENQAKNKVIVTLPDGTIVAVPKDAPTTAEKPAIDVDTVKQALDKGQDVKVVDGKVVVTNPQAGVTVTQTATGEKVTYSRVERAKTLPNTGEQTSLLALAGVAVLSSLGLASARRRKQG</sequence>
<feature type="chain" id="PRO_5007083641" evidence="7">
    <location>
        <begin position="29"/>
        <end position="858"/>
    </location>
</feature>
<evidence type="ECO:0000256" key="3">
    <source>
        <dbReference type="ARBA" id="ARBA00022729"/>
    </source>
</evidence>
<accession>A0A0Z8GI34</accession>
<evidence type="ECO:0000313" key="10">
    <source>
        <dbReference type="Proteomes" id="UP000073494"/>
    </source>
</evidence>
<evidence type="ECO:0000256" key="1">
    <source>
        <dbReference type="ARBA" id="ARBA00022512"/>
    </source>
</evidence>
<keyword evidence="3 7" id="KW-0732">Signal</keyword>
<dbReference type="PANTHER" id="PTHR43941">
    <property type="entry name" value="STRUCTURAL MAINTENANCE OF CHROMOSOMES PROTEIN 2"/>
    <property type="match status" value="1"/>
</dbReference>
<evidence type="ECO:0000313" key="9">
    <source>
        <dbReference type="EMBL" id="CYU99200.1"/>
    </source>
</evidence>
<proteinExistence type="predicted"/>
<evidence type="ECO:0000256" key="4">
    <source>
        <dbReference type="ARBA" id="ARBA00023088"/>
    </source>
</evidence>
<protein>
    <submittedName>
        <fullName evidence="9">LPXTG cell wall surface protein</fullName>
    </submittedName>
</protein>
<keyword evidence="2" id="KW-0964">Secreted</keyword>
<dbReference type="InterPro" id="IPR019931">
    <property type="entry name" value="LPXTG_anchor"/>
</dbReference>
<dbReference type="PROSITE" id="PS50847">
    <property type="entry name" value="GRAM_POS_ANCHORING"/>
    <property type="match status" value="1"/>
</dbReference>
<dbReference type="EMBL" id="FIHD01000023">
    <property type="protein sequence ID" value="CYU99200.1"/>
    <property type="molecule type" value="Genomic_DNA"/>
</dbReference>
<dbReference type="AlphaFoldDB" id="A0A0Z8GI34"/>
<evidence type="ECO:0000256" key="2">
    <source>
        <dbReference type="ARBA" id="ARBA00022525"/>
    </source>
</evidence>
<dbReference type="Gene3D" id="1.20.120.330">
    <property type="entry name" value="Nucleotidyltransferases domain 2"/>
    <property type="match status" value="1"/>
</dbReference>
<evidence type="ECO:0000259" key="8">
    <source>
        <dbReference type="PROSITE" id="PS50847"/>
    </source>
</evidence>
<feature type="coiled-coil region" evidence="5">
    <location>
        <begin position="608"/>
        <end position="743"/>
    </location>
</feature>
<keyword evidence="1" id="KW-0134">Cell wall</keyword>
<dbReference type="Proteomes" id="UP000073494">
    <property type="component" value="Unassembled WGS sequence"/>
</dbReference>
<name>A0A0Z8GI34_STRSU</name>
<reference evidence="9 10" key="1">
    <citation type="submission" date="2016-02" db="EMBL/GenBank/DDBJ databases">
        <authorList>
            <consortium name="Pathogen Informatics"/>
        </authorList>
    </citation>
    <scope>NUCLEOTIDE SEQUENCE [LARGE SCALE GENOMIC DNA]</scope>
    <source>
        <strain evidence="9 10">LSS54</strain>
    </source>
</reference>
<keyword evidence="4" id="KW-0572">Peptidoglycan-anchor</keyword>
<dbReference type="NCBIfam" id="TIGR01167">
    <property type="entry name" value="LPXTG_anchor"/>
    <property type="match status" value="1"/>
</dbReference>
<feature type="domain" description="Gram-positive cocci surface proteins LPxTG" evidence="8">
    <location>
        <begin position="826"/>
        <end position="858"/>
    </location>
</feature>
<organism evidence="9 10">
    <name type="scientific">Streptococcus suis</name>
    <dbReference type="NCBI Taxonomy" id="1307"/>
    <lineage>
        <taxon>Bacteria</taxon>
        <taxon>Bacillati</taxon>
        <taxon>Bacillota</taxon>
        <taxon>Bacilli</taxon>
        <taxon>Lactobacillales</taxon>
        <taxon>Streptococcaceae</taxon>
        <taxon>Streptococcus</taxon>
    </lineage>
</organism>
<feature type="region of interest" description="Disordered" evidence="6">
    <location>
        <begin position="83"/>
        <end position="108"/>
    </location>
</feature>
<evidence type="ECO:0000256" key="5">
    <source>
        <dbReference type="SAM" id="Coils"/>
    </source>
</evidence>
<dbReference type="RefSeq" id="WP_044774615.1">
    <property type="nucleotide sequence ID" value="NZ_CEFG01000060.1"/>
</dbReference>
<dbReference type="Pfam" id="PF00746">
    <property type="entry name" value="Gram_pos_anchor"/>
    <property type="match status" value="1"/>
</dbReference>
<feature type="signal peptide" evidence="7">
    <location>
        <begin position="1"/>
        <end position="28"/>
    </location>
</feature>
<evidence type="ECO:0000256" key="7">
    <source>
        <dbReference type="SAM" id="SignalP"/>
    </source>
</evidence>
<evidence type="ECO:0000256" key="6">
    <source>
        <dbReference type="SAM" id="MobiDB-lite"/>
    </source>
</evidence>